<comment type="subcellular location">
    <subcellularLocation>
        <location evidence="1">Membrane</location>
        <topology evidence="1">Multi-pass membrane protein</topology>
    </subcellularLocation>
</comment>
<feature type="region of interest" description="Disordered" evidence="5">
    <location>
        <begin position="54"/>
        <end position="94"/>
    </location>
</feature>
<feature type="compositionally biased region" description="Low complexity" evidence="5">
    <location>
        <begin position="510"/>
        <end position="522"/>
    </location>
</feature>
<feature type="transmembrane region" description="Helical" evidence="6">
    <location>
        <begin position="707"/>
        <end position="728"/>
    </location>
</feature>
<keyword evidence="4 6" id="KW-0472">Membrane</keyword>
<dbReference type="InterPro" id="IPR002523">
    <property type="entry name" value="MgTranspt_CorA/ZnTranspt_ZntB"/>
</dbReference>
<evidence type="ECO:0000256" key="6">
    <source>
        <dbReference type="SAM" id="Phobius"/>
    </source>
</evidence>
<evidence type="ECO:0000256" key="3">
    <source>
        <dbReference type="ARBA" id="ARBA00022989"/>
    </source>
</evidence>
<dbReference type="InterPro" id="IPR045863">
    <property type="entry name" value="CorA_TM1_TM2"/>
</dbReference>
<dbReference type="GO" id="GO:0016020">
    <property type="term" value="C:membrane"/>
    <property type="evidence" value="ECO:0007669"/>
    <property type="project" value="UniProtKB-SubCell"/>
</dbReference>
<evidence type="ECO:0000256" key="2">
    <source>
        <dbReference type="ARBA" id="ARBA00022692"/>
    </source>
</evidence>
<keyword evidence="2 6" id="KW-0812">Transmembrane</keyword>
<dbReference type="PANTHER" id="PTHR47685">
    <property type="entry name" value="MAGNESIUM TRANSPORT PROTEIN CORA"/>
    <property type="match status" value="1"/>
</dbReference>
<dbReference type="OrthoDB" id="341259at2759"/>
<dbReference type="PANTHER" id="PTHR47685:SF1">
    <property type="entry name" value="MAGNESIUM TRANSPORT PROTEIN CORA"/>
    <property type="match status" value="1"/>
</dbReference>
<dbReference type="InterPro" id="IPR050829">
    <property type="entry name" value="CorA_MIT"/>
</dbReference>
<accession>A0A6A6IYT4</accession>
<evidence type="ECO:0000256" key="1">
    <source>
        <dbReference type="ARBA" id="ARBA00004141"/>
    </source>
</evidence>
<gene>
    <name evidence="7" type="ORF">BU26DRAFT_557098</name>
</gene>
<dbReference type="SUPFAM" id="SSF144083">
    <property type="entry name" value="Magnesium transport protein CorA, transmembrane region"/>
    <property type="match status" value="1"/>
</dbReference>
<dbReference type="Gene3D" id="1.20.58.340">
    <property type="entry name" value="Magnesium transport protein CorA, transmembrane region"/>
    <property type="match status" value="1"/>
</dbReference>
<dbReference type="AlphaFoldDB" id="A0A6A6IYT4"/>
<evidence type="ECO:0000256" key="4">
    <source>
        <dbReference type="ARBA" id="ARBA00023136"/>
    </source>
</evidence>
<dbReference type="RefSeq" id="XP_033690588.1">
    <property type="nucleotide sequence ID" value="XM_033832419.1"/>
</dbReference>
<dbReference type="GeneID" id="54585749"/>
<keyword evidence="3 6" id="KW-1133">Transmembrane helix</keyword>
<name>A0A6A6IYT4_9PLEO</name>
<reference evidence="7" key="1">
    <citation type="journal article" date="2020" name="Stud. Mycol.">
        <title>101 Dothideomycetes genomes: a test case for predicting lifestyles and emergence of pathogens.</title>
        <authorList>
            <person name="Haridas S."/>
            <person name="Albert R."/>
            <person name="Binder M."/>
            <person name="Bloem J."/>
            <person name="Labutti K."/>
            <person name="Salamov A."/>
            <person name="Andreopoulos B."/>
            <person name="Baker S."/>
            <person name="Barry K."/>
            <person name="Bills G."/>
            <person name="Bluhm B."/>
            <person name="Cannon C."/>
            <person name="Castanera R."/>
            <person name="Culley D."/>
            <person name="Daum C."/>
            <person name="Ezra D."/>
            <person name="Gonzalez J."/>
            <person name="Henrissat B."/>
            <person name="Kuo A."/>
            <person name="Liang C."/>
            <person name="Lipzen A."/>
            <person name="Lutzoni F."/>
            <person name="Magnuson J."/>
            <person name="Mondo S."/>
            <person name="Nolan M."/>
            <person name="Ohm R."/>
            <person name="Pangilinan J."/>
            <person name="Park H.-J."/>
            <person name="Ramirez L."/>
            <person name="Alfaro M."/>
            <person name="Sun H."/>
            <person name="Tritt A."/>
            <person name="Yoshinaga Y."/>
            <person name="Zwiers L.-H."/>
            <person name="Turgeon B."/>
            <person name="Goodwin S."/>
            <person name="Spatafora J."/>
            <person name="Crous P."/>
            <person name="Grigoriev I."/>
        </authorList>
    </citation>
    <scope>NUCLEOTIDE SEQUENCE</scope>
    <source>
        <strain evidence="7">CBS 122368</strain>
    </source>
</reference>
<protein>
    <recommendedName>
        <fullName evidence="9">Cora-domain-containing protein</fullName>
    </recommendedName>
</protein>
<dbReference type="EMBL" id="ML987189">
    <property type="protein sequence ID" value="KAF2255584.1"/>
    <property type="molecule type" value="Genomic_DNA"/>
</dbReference>
<feature type="transmembrane region" description="Helical" evidence="6">
    <location>
        <begin position="659"/>
        <end position="686"/>
    </location>
</feature>
<evidence type="ECO:0000313" key="7">
    <source>
        <dbReference type="EMBL" id="KAF2255584.1"/>
    </source>
</evidence>
<dbReference type="Pfam" id="PF01544">
    <property type="entry name" value="CorA"/>
    <property type="match status" value="1"/>
</dbReference>
<feature type="region of interest" description="Disordered" evidence="5">
    <location>
        <begin position="797"/>
        <end position="866"/>
    </location>
</feature>
<dbReference type="Proteomes" id="UP000800094">
    <property type="component" value="Unassembled WGS sequence"/>
</dbReference>
<organism evidence="7 8">
    <name type="scientific">Trematosphaeria pertusa</name>
    <dbReference type="NCBI Taxonomy" id="390896"/>
    <lineage>
        <taxon>Eukaryota</taxon>
        <taxon>Fungi</taxon>
        <taxon>Dikarya</taxon>
        <taxon>Ascomycota</taxon>
        <taxon>Pezizomycotina</taxon>
        <taxon>Dothideomycetes</taxon>
        <taxon>Pleosporomycetidae</taxon>
        <taxon>Pleosporales</taxon>
        <taxon>Massarineae</taxon>
        <taxon>Trematosphaeriaceae</taxon>
        <taxon>Trematosphaeria</taxon>
    </lineage>
</organism>
<keyword evidence="8" id="KW-1185">Reference proteome</keyword>
<dbReference type="GO" id="GO:0046873">
    <property type="term" value="F:metal ion transmembrane transporter activity"/>
    <property type="evidence" value="ECO:0007669"/>
    <property type="project" value="InterPro"/>
</dbReference>
<proteinExistence type="predicted"/>
<feature type="region of interest" description="Disordered" evidence="5">
    <location>
        <begin position="507"/>
        <end position="529"/>
    </location>
</feature>
<evidence type="ECO:0008006" key="9">
    <source>
        <dbReference type="Google" id="ProtNLM"/>
    </source>
</evidence>
<evidence type="ECO:0000313" key="8">
    <source>
        <dbReference type="Proteomes" id="UP000800094"/>
    </source>
</evidence>
<sequence length="866" mass="98067">MRVDPPTYLDEELDCRHYLEEHVRDFLPERWAHQDWREKLIRVDQQFEASKVTHGFKSDVLPNEPSSATPPEDEAAAENSGSHPQAVPRELTAHPKLRKVHKVNALQRFRDACKRVELLFEVQTRGLLVRHPCTSLLSHDLDWAAVHVSLERKRPFDKSSICKIYHPANYNPSSFCKLPNSNPGKPWFLEDLPLRINYPQLSDFWLHIPANNESWMKDAILKLTETTVISDSWLYTSLESSLKARQNFPHSRYILPNFDIHEDREYNVASVCITIPYLHWDTLERAQAYCNHVWHAYSPSDSQPPSRAIPRIAKLLKLMQTNKNVTSSYHPRRTLDQFSYPRVKDTRERDADQTITRLTKRDDVQNAAKMIMVDQLWLYLLVLETQGTAASAVAPQTAGHVRSAVVTSFPDTSYARSDNEGPDPYSAASIRDRVLEKLETAQDEEYEGVPRAPEVASTILSTALRETLSIRDDWSLDFLELFQEAIGEVTEKHIGFFRAFEKSLKRTENDSQSENSASAESVSEQKRADTRREQVALGLEIADILDELSMLKQLFEVQNGVLRKGGQDMQEKQTSLLHPLQEETERLLRTINNEYLPKVLRMIEDVHRLQRSVLDLLDLQQKEASIDEAKYANQQALFAGKQAIAAQAQADATEAQSQILFIFTVVTIVFLPLSFITSYYGMNIIAGFDNEGNIEAKNYSISDVRSVIWKSLGGLVGLFIVVGMWYWLGKAHAAYRTTRNLVRMREEGYVPPKLIDKADSEFVRMKNFDPNARLEVWWCPHCWFRAALSAAHREPEVPPSANVAHSDGSRSAGTVQGSGGVPKPGSIPTAAATPTADSVPTAGAPTPGTRAKLFQRGKSRRSESAV</sequence>
<evidence type="ECO:0000256" key="5">
    <source>
        <dbReference type="SAM" id="MobiDB-lite"/>
    </source>
</evidence>